<dbReference type="AlphaFoldDB" id="G0AFN9"/>
<evidence type="ECO:0000256" key="2">
    <source>
        <dbReference type="SAM" id="MobiDB-lite"/>
    </source>
</evidence>
<dbReference type="NCBIfam" id="TIGR02601">
    <property type="entry name" value="autotrns_rpt"/>
    <property type="match status" value="3"/>
</dbReference>
<sequence length="1173" mass="117077">MLKLQTAIKITHPVRYRLVLSAASSLVLIPALSVVPGTAYAACNTAGQITTCDASAPNPWVTTVGAGNVAAENGRTVTIGTGSQLAVGDANAISLRDNANVTVQNGATVSAKGVGNSGLYNTGANTVEFRNNGTLTVDQGGQVLATGPQGSAEAVNLQGSGNVITNNGTIKADNAAAIWFQNTNGLNTIVNNATGIIQAPGNVIGASGNGAVDFTNKGQVIGNLVFAGGDDTLRLYTGSVITGNFNGGGGNNTIFLSGAGSSSLSGNMSNFSSLIKNDTGTWTLTGTITGATVAEVQQGTLALTGNNSAYTGKMTVDAAGTLEARAQSLPSSIIDNGLVRFVQPDNGTYAGLISGTGAVEKTQGGTLVLAPTASGGNTYSGGTTLTGGTVAAGADNALGANTGSLTFNGGTLQLLQSFDLASTRAVTINAPGGTIDTQGFASTLMQGMTGSGSFNKAGAGSLTLAGSNTYTGGTTIAAGTLQLGNGGTTGSIVGDVVNNASLVFNRADTLLFPGTISGTGSVNQAGSGATVLTGNSTYTGGTTISAGTLQLGNGGTTGSIVGDVANNGTLVFNRSDDVTFPGTISGTGSVTQAGAGMTVLNTDNPYSGGTMVAAGTLAVGDATHAAAALSGGGNTTVASGATLGGYGSVTGSVTNNGTIAAANALPQFSGSGNGSFTINGPLTNAGLLQIGGQGVGNRLNVVGNYVGQKGSIALNTFLAGDGAASDRLVINGGAASGSSSLRITNVGGPGAAIVADGIEVVQTVNGATTTADAFALAAPVKAGAYSYYLAKGGVSSGTSENWYLRNTVVQTPTPPVVLPPSTPTGTPPTVPPTVPPTTPPVTPADPAPTAGSGAIPLYRPEVPIYTEVASVARQVNIQQLDNFHDRQGEQSLLTENGDLPAAWGRVWGSRTKQRQDGTVSPQFDGSMTGIQVGHDIYADTDASGQRNHYGLFAGFAHATGKVNGFAMAVQNLDVGNLAIDAYSLGGYWTHVGPSGWYTDAVLMGSSLSADPRSHDGVGAHTHGSALVGSIEGGLPMPLGAEVTIEPQAQVIWQNLSLNDLNDGVSAVGFNNGNAFLARLGVRLKSRFETSAAIWQPYLRLNLLRSFGSHDSTTFDGTTVISNGSNQTAGQLNAGLVATINKSTSAFMTVTYTTNLGGAQQRTVMADAGMRWSW</sequence>
<reference evidence="5 6" key="5">
    <citation type="journal article" date="2011" name="ISME J.">
        <title>Dual transcriptional profiling of a bacterial/fungal confrontation: Collimonas fungivorans versus Aspergillus niger.</title>
        <authorList>
            <person name="Mela F."/>
            <person name="Fritsche K."/>
            <person name="de Boer W."/>
            <person name="van Veen J.A."/>
            <person name="de Graaff L.H."/>
            <person name="van den Berg M."/>
            <person name="Leveau J.H."/>
        </authorList>
    </citation>
    <scope>NUCLEOTIDE SEQUENCE [LARGE SCALE GENOMIC DNA]</scope>
    <source>
        <strain evidence="5 6">Ter331</strain>
    </source>
</reference>
<dbReference type="PANTHER" id="PTHR35037:SF3">
    <property type="entry name" value="C-TERMINAL REGION OF AIDA-LIKE PROTEIN"/>
    <property type="match status" value="1"/>
</dbReference>
<organism evidence="5 6">
    <name type="scientific">Collimonas fungivorans (strain Ter331)</name>
    <dbReference type="NCBI Taxonomy" id="1005048"/>
    <lineage>
        <taxon>Bacteria</taxon>
        <taxon>Pseudomonadati</taxon>
        <taxon>Pseudomonadota</taxon>
        <taxon>Betaproteobacteria</taxon>
        <taxon>Burkholderiales</taxon>
        <taxon>Oxalobacteraceae</taxon>
        <taxon>Collimonas</taxon>
    </lineage>
</organism>
<dbReference type="RefSeq" id="WP_014008280.1">
    <property type="nucleotide sequence ID" value="NC_015856.1"/>
</dbReference>
<accession>G0AFN9</accession>
<dbReference type="InterPro" id="IPR012332">
    <property type="entry name" value="Autotransporter_pectin_lyase_C"/>
</dbReference>
<keyword evidence="6" id="KW-1185">Reference proteome</keyword>
<evidence type="ECO:0000313" key="5">
    <source>
        <dbReference type="EMBL" id="AEK64128.1"/>
    </source>
</evidence>
<dbReference type="InterPro" id="IPR013425">
    <property type="entry name" value="Autotrns_rpt"/>
</dbReference>
<dbReference type="Pfam" id="PF18883">
    <property type="entry name" value="AC_1"/>
    <property type="match status" value="1"/>
</dbReference>
<keyword evidence="1 3" id="KW-0732">Signal</keyword>
<dbReference type="eggNOG" id="COG3210">
    <property type="taxonomic scope" value="Bacteria"/>
</dbReference>
<dbReference type="EMBL" id="CP002745">
    <property type="protein sequence ID" value="AEK64128.1"/>
    <property type="molecule type" value="Genomic_DNA"/>
</dbReference>
<dbReference type="InterPro" id="IPR011050">
    <property type="entry name" value="Pectin_lyase_fold/virulence"/>
</dbReference>
<reference evidence="5 6" key="4">
    <citation type="journal article" date="2010" name="Environ. Microbiol.">
        <title>The bacterial genus Collimonas: mycophagy, weathering and other adaptive solutions to life in oligotrophic soil environments.</title>
        <authorList>
            <person name="Leveau J.H."/>
            <person name="Uroz S."/>
            <person name="de Boer W."/>
        </authorList>
    </citation>
    <scope>NUCLEOTIDE SEQUENCE [LARGE SCALE GENOMIC DNA]</scope>
    <source>
        <strain evidence="5 6">Ter331</strain>
    </source>
</reference>
<dbReference type="InterPro" id="IPR006315">
    <property type="entry name" value="OM_autotransptr_brl_dom"/>
</dbReference>
<feature type="compositionally biased region" description="Pro residues" evidence="2">
    <location>
        <begin position="819"/>
        <end position="846"/>
    </location>
</feature>
<dbReference type="Proteomes" id="UP000008392">
    <property type="component" value="Chromosome"/>
</dbReference>
<dbReference type="PANTHER" id="PTHR35037">
    <property type="entry name" value="C-TERMINAL REGION OF AIDA-LIKE PROTEIN"/>
    <property type="match status" value="1"/>
</dbReference>
<protein>
    <submittedName>
        <fullName evidence="5">Outer membrane autotransporter barrel domain protein</fullName>
    </submittedName>
</protein>
<dbReference type="Gene3D" id="2.40.128.130">
    <property type="entry name" value="Autotransporter beta-domain"/>
    <property type="match status" value="1"/>
</dbReference>
<feature type="domain" description="Autotransporter" evidence="4">
    <location>
        <begin position="895"/>
        <end position="1173"/>
    </location>
</feature>
<feature type="region of interest" description="Disordered" evidence="2">
    <location>
        <begin position="819"/>
        <end position="849"/>
    </location>
</feature>
<evidence type="ECO:0000256" key="3">
    <source>
        <dbReference type="SAM" id="SignalP"/>
    </source>
</evidence>
<feature type="chain" id="PRO_5003396752" evidence="3">
    <location>
        <begin position="42"/>
        <end position="1173"/>
    </location>
</feature>
<dbReference type="STRING" id="1005048.CFU_4307"/>
<dbReference type="Pfam" id="PF12951">
    <property type="entry name" value="PATR"/>
    <property type="match status" value="6"/>
</dbReference>
<reference evidence="5 6" key="2">
    <citation type="journal article" date="2006" name="J. Microbiol. Methods">
        <title>Genomic flank-sequencing of plasposon insertion sites for rapid identification of functional genes.</title>
        <authorList>
            <person name="Leveau J.H."/>
            <person name="Gerards S."/>
            <person name="Fritsche K."/>
            <person name="Zondag G."/>
            <person name="van Veen J.A."/>
        </authorList>
    </citation>
    <scope>NUCLEOTIDE SEQUENCE [LARGE SCALE GENOMIC DNA]</scope>
    <source>
        <strain evidence="5 6">Ter331</strain>
    </source>
</reference>
<dbReference type="Pfam" id="PF03797">
    <property type="entry name" value="Autotransporter"/>
    <property type="match status" value="1"/>
</dbReference>
<dbReference type="CDD" id="cd01344">
    <property type="entry name" value="PL2_Passenger_AT"/>
    <property type="match status" value="1"/>
</dbReference>
<dbReference type="GO" id="GO:0019867">
    <property type="term" value="C:outer membrane"/>
    <property type="evidence" value="ECO:0007669"/>
    <property type="project" value="InterPro"/>
</dbReference>
<name>G0AFN9_COLFT</name>
<evidence type="ECO:0000313" key="6">
    <source>
        <dbReference type="Proteomes" id="UP000008392"/>
    </source>
</evidence>
<evidence type="ECO:0000256" key="1">
    <source>
        <dbReference type="ARBA" id="ARBA00022729"/>
    </source>
</evidence>
<evidence type="ECO:0000259" key="4">
    <source>
        <dbReference type="PROSITE" id="PS51208"/>
    </source>
</evidence>
<gene>
    <name evidence="5" type="ordered locus">CFU_4307</name>
</gene>
<dbReference type="NCBIfam" id="TIGR01414">
    <property type="entry name" value="autotrans_barl"/>
    <property type="match status" value="1"/>
</dbReference>
<feature type="signal peptide" evidence="3">
    <location>
        <begin position="1"/>
        <end position="41"/>
    </location>
</feature>
<reference evidence="5 6" key="3">
    <citation type="journal article" date="2008" name="FEMS Microbiol. Ecol.">
        <title>Identification and characterization of genes underlying chitinolysis in Collimonas fungivorans Ter331.</title>
        <authorList>
            <person name="Fritsche K."/>
            <person name="de Boer W."/>
            <person name="Gerards S."/>
            <person name="van den Berg M."/>
            <person name="van Veen J.A."/>
            <person name="Leveau J.H."/>
        </authorList>
    </citation>
    <scope>NUCLEOTIDE SEQUENCE [LARGE SCALE GENOMIC DNA]</scope>
    <source>
        <strain evidence="5 6">Ter331</strain>
    </source>
</reference>
<dbReference type="InterPro" id="IPR043990">
    <property type="entry name" value="AC_1"/>
</dbReference>
<dbReference type="SMART" id="SM00869">
    <property type="entry name" value="Autotransporter"/>
    <property type="match status" value="1"/>
</dbReference>
<dbReference type="SUPFAM" id="SSF103515">
    <property type="entry name" value="Autotransporter"/>
    <property type="match status" value="1"/>
</dbReference>
<dbReference type="InterPro" id="IPR005546">
    <property type="entry name" value="Autotransporte_beta"/>
</dbReference>
<dbReference type="SUPFAM" id="SSF51126">
    <property type="entry name" value="Pectin lyase-like"/>
    <property type="match status" value="2"/>
</dbReference>
<dbReference type="InterPro" id="IPR051551">
    <property type="entry name" value="Autotransporter_adhesion"/>
</dbReference>
<dbReference type="HOGENOM" id="CLU_002551_1_2_4"/>
<dbReference type="InterPro" id="IPR036709">
    <property type="entry name" value="Autotransporte_beta_dom_sf"/>
</dbReference>
<dbReference type="PROSITE" id="PS51208">
    <property type="entry name" value="AUTOTRANSPORTER"/>
    <property type="match status" value="1"/>
</dbReference>
<dbReference type="eggNOG" id="COG3468">
    <property type="taxonomic scope" value="Bacteria"/>
</dbReference>
<reference evidence="5 6" key="1">
    <citation type="journal article" date="2004" name="Environ. Microbiol.">
        <title>Phylogeny-function analysis of (meta)genomic libraries: screening for expression of ribosomal RNA genes by large-insert library fluorescent in situ hybridization (LIL-FISH).</title>
        <authorList>
            <person name="Leveau J.H."/>
            <person name="Gerards S."/>
            <person name="de Boer W."/>
            <person name="van Veen J.A."/>
        </authorList>
    </citation>
    <scope>NUCLEOTIDE SEQUENCE [LARGE SCALE GENOMIC DNA]</scope>
    <source>
        <strain evidence="5 6">Ter331</strain>
    </source>
</reference>
<proteinExistence type="predicted"/>
<reference evidence="6" key="6">
    <citation type="submission" date="2011-05" db="EMBL/GenBank/DDBJ databases">
        <title>Complete sequence of Collimonas fungivorans Ter331.</title>
        <authorList>
            <person name="Leveau J.H."/>
        </authorList>
    </citation>
    <scope>NUCLEOTIDE SEQUENCE [LARGE SCALE GENOMIC DNA]</scope>
    <source>
        <strain evidence="6">Ter331</strain>
    </source>
</reference>
<dbReference type="Gene3D" id="2.160.20.20">
    <property type="match status" value="2"/>
</dbReference>
<dbReference type="KEGG" id="cfu:CFU_4307"/>